<dbReference type="EMBL" id="BJYD01000004">
    <property type="protein sequence ID" value="GEN52353.1"/>
    <property type="molecule type" value="Genomic_DNA"/>
</dbReference>
<accession>A0A511WQ17</accession>
<sequence>MDGLIHVIDYLFSNKKTLIYTTFIQVEYDKVASKLSAEGVAHRVATVSNTSSVGSPVFNHDYSVEFKFHVRKVDRHRAQEAIHS</sequence>
<dbReference type="OrthoDB" id="2942794at2"/>
<dbReference type="Proteomes" id="UP000321886">
    <property type="component" value="Unassembled WGS sequence"/>
</dbReference>
<evidence type="ECO:0008006" key="3">
    <source>
        <dbReference type="Google" id="ProtNLM"/>
    </source>
</evidence>
<evidence type="ECO:0000313" key="2">
    <source>
        <dbReference type="Proteomes" id="UP000321886"/>
    </source>
</evidence>
<gene>
    <name evidence="1" type="ORF">HFA01_06150</name>
</gene>
<keyword evidence="2" id="KW-1185">Reference proteome</keyword>
<dbReference type="RefSeq" id="WP_146813090.1">
    <property type="nucleotide sequence ID" value="NZ_BJYD01000004.1"/>
</dbReference>
<organism evidence="1 2">
    <name type="scientific">Halobacillus faecis</name>
    <dbReference type="NCBI Taxonomy" id="360184"/>
    <lineage>
        <taxon>Bacteria</taxon>
        <taxon>Bacillati</taxon>
        <taxon>Bacillota</taxon>
        <taxon>Bacilli</taxon>
        <taxon>Bacillales</taxon>
        <taxon>Bacillaceae</taxon>
        <taxon>Halobacillus</taxon>
    </lineage>
</organism>
<comment type="caution">
    <text evidence="1">The sequence shown here is derived from an EMBL/GenBank/DDBJ whole genome shotgun (WGS) entry which is preliminary data.</text>
</comment>
<protein>
    <recommendedName>
        <fullName evidence="3">DUF2007 domain-containing protein</fullName>
    </recommendedName>
</protein>
<proteinExistence type="predicted"/>
<reference evidence="1 2" key="1">
    <citation type="submission" date="2019-07" db="EMBL/GenBank/DDBJ databases">
        <title>Whole genome shotgun sequence of Halobacillus faecis NBRC 103569.</title>
        <authorList>
            <person name="Hosoyama A."/>
            <person name="Uohara A."/>
            <person name="Ohji S."/>
            <person name="Ichikawa N."/>
        </authorList>
    </citation>
    <scope>NUCLEOTIDE SEQUENCE [LARGE SCALE GENOMIC DNA]</scope>
    <source>
        <strain evidence="1 2">NBRC 103569</strain>
    </source>
</reference>
<name>A0A511WQ17_9BACI</name>
<dbReference type="AlphaFoldDB" id="A0A511WQ17"/>
<evidence type="ECO:0000313" key="1">
    <source>
        <dbReference type="EMBL" id="GEN52353.1"/>
    </source>
</evidence>